<sequence length="466" mass="53590">MTERAAGNGYSWWWASHIRTKQTKWLEQNLQDDDDDDYTVGPSKLPKKPSKKPIKTPKATEIPKPPKPPAKGVLNNYTSKEKLSQDAKLKKQWFDEAKSKLDSLKHKFNLDQSNNDEQNDVELGDTIDKIVNKMINLETSVASQTTLTDTLTKQNNDLHNQIQNLEAEKAALMNNLESKVGKKDEVNWLNMLLNGLEDKDDILLEEYLTILKSYRDTKRKLNEEQKRSQGTLSSMKSEIVKRDNTIHLLVQKLKHLQESLGEDKVDIPSIDFLDEPQVVVSANEDKLRADFDTILNQNLDLWLSFSNTFRQVYKFKKQVKDLLEEVKKVKTKGLVSDIKPVYKHLKEINGNLTAWLHDSTSVKDELDTISSCLSKIHEEITQDGVKFSAHEAAKFKGEIWNMKQENNKVNEELEAGLHHAIVLKHEIEQTLERLEMEFGFSANQNQPRKGRSSKRSNSLRVMNSMI</sequence>
<protein>
    <submittedName>
        <fullName evidence="1">Uncharacterized protein</fullName>
    </submittedName>
</protein>
<reference evidence="2" key="1">
    <citation type="journal article" date="2022" name="Mol. Ecol. Resour.">
        <title>The genomes of chicory, endive, great burdock and yacon provide insights into Asteraceae palaeo-polyploidization history and plant inulin production.</title>
        <authorList>
            <person name="Fan W."/>
            <person name="Wang S."/>
            <person name="Wang H."/>
            <person name="Wang A."/>
            <person name="Jiang F."/>
            <person name="Liu H."/>
            <person name="Zhao H."/>
            <person name="Xu D."/>
            <person name="Zhang Y."/>
        </authorList>
    </citation>
    <scope>NUCLEOTIDE SEQUENCE [LARGE SCALE GENOMIC DNA]</scope>
    <source>
        <strain evidence="2">cv. Yunnan</strain>
    </source>
</reference>
<accession>A0ACB9FX70</accession>
<gene>
    <name evidence="1" type="ORF">L1987_45481</name>
</gene>
<name>A0ACB9FX70_9ASTR</name>
<reference evidence="1 2" key="2">
    <citation type="journal article" date="2022" name="Mol. Ecol. Resour.">
        <title>The genomes of chicory, endive, great burdock and yacon provide insights into Asteraceae paleo-polyploidization history and plant inulin production.</title>
        <authorList>
            <person name="Fan W."/>
            <person name="Wang S."/>
            <person name="Wang H."/>
            <person name="Wang A."/>
            <person name="Jiang F."/>
            <person name="Liu H."/>
            <person name="Zhao H."/>
            <person name="Xu D."/>
            <person name="Zhang Y."/>
        </authorList>
    </citation>
    <scope>NUCLEOTIDE SEQUENCE [LARGE SCALE GENOMIC DNA]</scope>
    <source>
        <strain evidence="2">cv. Yunnan</strain>
        <tissue evidence="1">Leaves</tissue>
    </source>
</reference>
<comment type="caution">
    <text evidence="1">The sequence shown here is derived from an EMBL/GenBank/DDBJ whole genome shotgun (WGS) entry which is preliminary data.</text>
</comment>
<dbReference type="Proteomes" id="UP001056120">
    <property type="component" value="Linkage Group LG15"/>
</dbReference>
<evidence type="ECO:0000313" key="1">
    <source>
        <dbReference type="EMBL" id="KAI3775729.1"/>
    </source>
</evidence>
<evidence type="ECO:0000313" key="2">
    <source>
        <dbReference type="Proteomes" id="UP001056120"/>
    </source>
</evidence>
<proteinExistence type="predicted"/>
<organism evidence="1 2">
    <name type="scientific">Smallanthus sonchifolius</name>
    <dbReference type="NCBI Taxonomy" id="185202"/>
    <lineage>
        <taxon>Eukaryota</taxon>
        <taxon>Viridiplantae</taxon>
        <taxon>Streptophyta</taxon>
        <taxon>Embryophyta</taxon>
        <taxon>Tracheophyta</taxon>
        <taxon>Spermatophyta</taxon>
        <taxon>Magnoliopsida</taxon>
        <taxon>eudicotyledons</taxon>
        <taxon>Gunneridae</taxon>
        <taxon>Pentapetalae</taxon>
        <taxon>asterids</taxon>
        <taxon>campanulids</taxon>
        <taxon>Asterales</taxon>
        <taxon>Asteraceae</taxon>
        <taxon>Asteroideae</taxon>
        <taxon>Heliantheae alliance</taxon>
        <taxon>Millerieae</taxon>
        <taxon>Smallanthus</taxon>
    </lineage>
</organism>
<dbReference type="EMBL" id="CM042032">
    <property type="protein sequence ID" value="KAI3775729.1"/>
    <property type="molecule type" value="Genomic_DNA"/>
</dbReference>
<keyword evidence="2" id="KW-1185">Reference proteome</keyword>